<dbReference type="GO" id="GO:0008270">
    <property type="term" value="F:zinc ion binding"/>
    <property type="evidence" value="ECO:0007669"/>
    <property type="project" value="InterPro"/>
</dbReference>
<dbReference type="InterPro" id="IPR036864">
    <property type="entry name" value="Zn2-C6_fun-type_DNA-bd_sf"/>
</dbReference>
<evidence type="ECO:0000313" key="8">
    <source>
        <dbReference type="Proteomes" id="UP000001072"/>
    </source>
</evidence>
<sequence>MNEGLPHQLNVRDPLSAHLFQFSPSVPTPSLPRTDWKGTNLSPALPFRTGNYVASSASSSASSSSSELYRHPLPLNLSSIRDADPPTSLTPSHSTRLPPLSSDVERCYEGFQNQNLPIPERQENMPTQAVGTQATFGLDQMWALQPGRSQATTPSLGVEAPSMEQLSGIRTKKLRISDGGGLDMCFPTSAPHDGSLPSSMTPSTSPVELSRNHYTHRPSYPATFSANEVSPPQGQRLSRNDNCARTFSMTVGDGSALRGSRAPPPPALNAQAGWQHRSTHAPEFSPVSASYHPFSPFASAFSRPESTASPHTAPRTSELFDASQLAHQLPSQLSLRSPVQDRAQRHSFESHSELSPITPHSSHPFSSSGFDHSGTKHAYTPSSMGPCQSSDPATLLYALCRPSDVAGIHGNVASFLGSLSGPEWPSPPKSAPPSCDQFGISHNFSLQAQSLRPMGLTKKGNPRLPRQLISCDFCRIRKLRCDGKRPCAHCSRRSRECNYQPSVRKRGKGKKNKENELASSLPRQKAELNHTNDQAQPAETSSPFSGTRSGD</sequence>
<evidence type="ECO:0000256" key="1">
    <source>
        <dbReference type="ARBA" id="ARBA00022833"/>
    </source>
</evidence>
<feature type="region of interest" description="Disordered" evidence="5">
    <location>
        <begin position="190"/>
        <end position="282"/>
    </location>
</feature>
<feature type="compositionally biased region" description="Polar residues" evidence="5">
    <location>
        <begin position="222"/>
        <end position="249"/>
    </location>
</feature>
<dbReference type="OrthoDB" id="39175at2759"/>
<feature type="region of interest" description="Disordered" evidence="5">
    <location>
        <begin position="323"/>
        <end position="385"/>
    </location>
</feature>
<keyword evidence="3" id="KW-0238">DNA-binding</keyword>
<reference evidence="8" key="1">
    <citation type="journal article" date="2011" name="Proc. Natl. Acad. Sci. U.S.A.">
        <title>Obligate biotrophy features unraveled by the genomic analysis of rust fungi.</title>
        <authorList>
            <person name="Duplessis S."/>
            <person name="Cuomo C.A."/>
            <person name="Lin Y.-C."/>
            <person name="Aerts A."/>
            <person name="Tisserant E."/>
            <person name="Veneault-Fourrey C."/>
            <person name="Joly D.L."/>
            <person name="Hacquard S."/>
            <person name="Amselem J."/>
            <person name="Cantarel B.L."/>
            <person name="Chiu R."/>
            <person name="Coutinho P.M."/>
            <person name="Feau N."/>
            <person name="Field M."/>
            <person name="Frey P."/>
            <person name="Gelhaye E."/>
            <person name="Goldberg J."/>
            <person name="Grabherr M.G."/>
            <person name="Kodira C.D."/>
            <person name="Kohler A."/>
            <person name="Kuees U."/>
            <person name="Lindquist E.A."/>
            <person name="Lucas S.M."/>
            <person name="Mago R."/>
            <person name="Mauceli E."/>
            <person name="Morin E."/>
            <person name="Murat C."/>
            <person name="Pangilinan J.L."/>
            <person name="Park R."/>
            <person name="Pearson M."/>
            <person name="Quesneville H."/>
            <person name="Rouhier N."/>
            <person name="Sakthikumar S."/>
            <person name="Salamov A.A."/>
            <person name="Schmutz J."/>
            <person name="Selles B."/>
            <person name="Shapiro H."/>
            <person name="Tanguay P."/>
            <person name="Tuskan G.A."/>
            <person name="Henrissat B."/>
            <person name="Van de Peer Y."/>
            <person name="Rouze P."/>
            <person name="Ellis J.G."/>
            <person name="Dodds P.N."/>
            <person name="Schein J.E."/>
            <person name="Zhong S."/>
            <person name="Hamelin R.C."/>
            <person name="Grigoriev I.V."/>
            <person name="Szabo L.J."/>
            <person name="Martin F."/>
        </authorList>
    </citation>
    <scope>NUCLEOTIDE SEQUENCE [LARGE SCALE GENOMIC DNA]</scope>
    <source>
        <strain evidence="8">98AG31 / pathotype 3-4-7</strain>
    </source>
</reference>
<gene>
    <name evidence="7" type="ORF">MELLADRAFT_78613</name>
</gene>
<keyword evidence="4" id="KW-0804">Transcription</keyword>
<dbReference type="eggNOG" id="ENOG502SD66">
    <property type="taxonomic scope" value="Eukaryota"/>
</dbReference>
<proteinExistence type="predicted"/>
<keyword evidence="8" id="KW-1185">Reference proteome</keyword>
<dbReference type="HOGENOM" id="CLU_494387_0_0_1"/>
<feature type="domain" description="Zn(2)-C6 fungal-type" evidence="6">
    <location>
        <begin position="470"/>
        <end position="499"/>
    </location>
</feature>
<accession>F4RWJ3</accession>
<feature type="compositionally biased region" description="Polar residues" evidence="5">
    <location>
        <begin position="325"/>
        <end position="337"/>
    </location>
</feature>
<dbReference type="STRING" id="747676.F4RWJ3"/>
<dbReference type="Gene3D" id="4.10.240.10">
    <property type="entry name" value="Zn(2)-C6 fungal-type DNA-binding domain"/>
    <property type="match status" value="1"/>
</dbReference>
<dbReference type="InterPro" id="IPR051439">
    <property type="entry name" value="XlnR/Xlr1"/>
</dbReference>
<name>F4RWJ3_MELLP</name>
<dbReference type="RefSeq" id="XP_007413445.1">
    <property type="nucleotide sequence ID" value="XM_007413383.1"/>
</dbReference>
<dbReference type="Proteomes" id="UP000001072">
    <property type="component" value="Unassembled WGS sequence"/>
</dbReference>
<dbReference type="GO" id="GO:0003677">
    <property type="term" value="F:DNA binding"/>
    <property type="evidence" value="ECO:0007669"/>
    <property type="project" value="UniProtKB-KW"/>
</dbReference>
<dbReference type="SMART" id="SM00066">
    <property type="entry name" value="GAL4"/>
    <property type="match status" value="1"/>
</dbReference>
<feature type="region of interest" description="Disordered" evidence="5">
    <location>
        <begin position="77"/>
        <end position="99"/>
    </location>
</feature>
<keyword evidence="1" id="KW-0862">Zinc</keyword>
<dbReference type="EMBL" id="GL883125">
    <property type="protein sequence ID" value="EGG03310.1"/>
    <property type="molecule type" value="Genomic_DNA"/>
</dbReference>
<dbReference type="SUPFAM" id="SSF57701">
    <property type="entry name" value="Zn2/Cys6 DNA-binding domain"/>
    <property type="match status" value="1"/>
</dbReference>
<dbReference type="InterPro" id="IPR001138">
    <property type="entry name" value="Zn2Cys6_DnaBD"/>
</dbReference>
<dbReference type="KEGG" id="mlr:MELLADRAFT_78613"/>
<dbReference type="GeneID" id="18933141"/>
<feature type="compositionally biased region" description="Polar residues" evidence="5">
    <location>
        <begin position="531"/>
        <end position="551"/>
    </location>
</feature>
<keyword evidence="2" id="KW-0805">Transcription regulation</keyword>
<dbReference type="InParanoid" id="F4RWJ3"/>
<dbReference type="CDD" id="cd00067">
    <property type="entry name" value="GAL4"/>
    <property type="match status" value="1"/>
</dbReference>
<feature type="compositionally biased region" description="Basic and acidic residues" evidence="5">
    <location>
        <begin position="342"/>
        <end position="352"/>
    </location>
</feature>
<dbReference type="PROSITE" id="PS00463">
    <property type="entry name" value="ZN2_CY6_FUNGAL_1"/>
    <property type="match status" value="1"/>
</dbReference>
<dbReference type="VEuPathDB" id="FungiDB:MELLADRAFT_78613"/>
<feature type="compositionally biased region" description="Low complexity" evidence="5">
    <location>
        <begin position="359"/>
        <end position="372"/>
    </location>
</feature>
<evidence type="ECO:0000256" key="2">
    <source>
        <dbReference type="ARBA" id="ARBA00023015"/>
    </source>
</evidence>
<feature type="region of interest" description="Disordered" evidence="5">
    <location>
        <begin position="501"/>
        <end position="551"/>
    </location>
</feature>
<evidence type="ECO:0000313" key="7">
    <source>
        <dbReference type="EMBL" id="EGG03310.1"/>
    </source>
</evidence>
<protein>
    <recommendedName>
        <fullName evidence="6">Zn(2)-C6 fungal-type domain-containing protein</fullName>
    </recommendedName>
</protein>
<evidence type="ECO:0000256" key="3">
    <source>
        <dbReference type="ARBA" id="ARBA00023125"/>
    </source>
</evidence>
<organism evidence="8">
    <name type="scientific">Melampsora larici-populina (strain 98AG31 / pathotype 3-4-7)</name>
    <name type="common">Poplar leaf rust fungus</name>
    <dbReference type="NCBI Taxonomy" id="747676"/>
    <lineage>
        <taxon>Eukaryota</taxon>
        <taxon>Fungi</taxon>
        <taxon>Dikarya</taxon>
        <taxon>Basidiomycota</taxon>
        <taxon>Pucciniomycotina</taxon>
        <taxon>Pucciniomycetes</taxon>
        <taxon>Pucciniales</taxon>
        <taxon>Melampsoraceae</taxon>
        <taxon>Melampsora</taxon>
    </lineage>
</organism>
<dbReference type="PANTHER" id="PTHR47663:SF1">
    <property type="entry name" value="XYLANOLYTIC TRANSCRIPTIONAL ACTIVATOR XLNR-RELATED"/>
    <property type="match status" value="1"/>
</dbReference>
<evidence type="ECO:0000256" key="4">
    <source>
        <dbReference type="ARBA" id="ARBA00023163"/>
    </source>
</evidence>
<dbReference type="PROSITE" id="PS50048">
    <property type="entry name" value="ZN2_CY6_FUNGAL_2"/>
    <property type="match status" value="1"/>
</dbReference>
<dbReference type="GO" id="GO:0000981">
    <property type="term" value="F:DNA-binding transcription factor activity, RNA polymerase II-specific"/>
    <property type="evidence" value="ECO:0007669"/>
    <property type="project" value="InterPro"/>
</dbReference>
<dbReference type="AlphaFoldDB" id="F4RWJ3"/>
<evidence type="ECO:0000259" key="6">
    <source>
        <dbReference type="PROSITE" id="PS50048"/>
    </source>
</evidence>
<feature type="compositionally biased region" description="Low complexity" evidence="5">
    <location>
        <begin position="195"/>
        <end position="206"/>
    </location>
</feature>
<dbReference type="Pfam" id="PF00172">
    <property type="entry name" value="Zn_clus"/>
    <property type="match status" value="1"/>
</dbReference>
<dbReference type="PANTHER" id="PTHR47663">
    <property type="entry name" value="XYLANOLYTIC TRANSCRIPTIONAL ACTIVATOR XLNR-RELATED"/>
    <property type="match status" value="1"/>
</dbReference>
<evidence type="ECO:0000256" key="5">
    <source>
        <dbReference type="SAM" id="MobiDB-lite"/>
    </source>
</evidence>